<feature type="transmembrane region" description="Helical" evidence="5">
    <location>
        <begin position="310"/>
        <end position="334"/>
    </location>
</feature>
<dbReference type="Gene3D" id="1.10.238.270">
    <property type="match status" value="1"/>
</dbReference>
<dbReference type="OrthoDB" id="7730192at2759"/>
<evidence type="ECO:0000256" key="1">
    <source>
        <dbReference type="ARBA" id="ARBA00004613"/>
    </source>
</evidence>
<evidence type="ECO:0000256" key="6">
    <source>
        <dbReference type="SAM" id="SignalP"/>
    </source>
</evidence>
<keyword evidence="6" id="KW-0732">Signal</keyword>
<evidence type="ECO:0000313" key="9">
    <source>
        <dbReference type="Proteomes" id="UP000037069"/>
    </source>
</evidence>
<name>A0A0L0C704_LUCCU</name>
<comment type="caution">
    <text evidence="8">The sequence shown here is derived from an EMBL/GenBank/DDBJ whole genome shotgun (WGS) entry which is preliminary data.</text>
</comment>
<dbReference type="EMBL" id="JRES01000930">
    <property type="protein sequence ID" value="KNC27214.1"/>
    <property type="molecule type" value="Genomic_DNA"/>
</dbReference>
<dbReference type="GO" id="GO:0005576">
    <property type="term" value="C:extracellular region"/>
    <property type="evidence" value="ECO:0007669"/>
    <property type="project" value="UniProtKB-SubCell"/>
</dbReference>
<keyword evidence="5" id="KW-0472">Membrane</keyword>
<keyword evidence="9" id="KW-1185">Reference proteome</keyword>
<evidence type="ECO:0000256" key="2">
    <source>
        <dbReference type="ARBA" id="ARBA00008098"/>
    </source>
</evidence>
<keyword evidence="5" id="KW-1133">Transmembrane helix</keyword>
<feature type="signal peptide" evidence="6">
    <location>
        <begin position="1"/>
        <end position="32"/>
    </location>
</feature>
<dbReference type="PANTHER" id="PTHR21066">
    <property type="entry name" value="ODORANT-BINDING PROTEIN 59A-RELATED"/>
    <property type="match status" value="1"/>
</dbReference>
<evidence type="ECO:0000259" key="7">
    <source>
        <dbReference type="Pfam" id="PF22651"/>
    </source>
</evidence>
<sequence>MIHCYKSIKFSQMTCRFLILIFLSALWQTCLAAVTDCQKLPKVDLATCCPIPELITDENKEKCKEFLMEPEPSFLPMANEKPPASSKKIAPTAAGHRDHDNKRHHGPYMHLCFMNCALNETGIITNDKLNEAALSSQLKKVLSDVPDLIPVLETSFKTCSIKGEKYHEAMKKRKYTNTTPATVTKDRMFRPKRCPPIASHLLACVFMETFMKCPASVWTKTKECNDLRNHMQNCKPKHSMEDSSSSSSSTEEDITSKPLRLFVANMSQTLEKDFEIFFNSLKKQGFSLNEINSICKPLKDYYRLEKLKKFALICLCLALLYAIIVFCDCFNWFLSAVARLILIQFLPYWNWPELYNAKCLIDRPLEVKKTDVMVSRLGRYETEKENCLLCEIIDYIPSLANTSFAFLESSYLERSYPVIVTDSHQPMSPTDIYHLIFNKSFDFLKSTPCDVATNLMLNKFFDIEIALRKAWNLNYSNDKWFLQLRNCQFKAVKSARSFIKRPYYYPVHLEPYYSSWILMSHNYRNNQQQQIYLQGLIIVQQLWGALDLSLQAKEPCLKCPVINVHLREGESLIFSTDLWIFSYSFVKDPSESIATIMEIDWYN</sequence>
<dbReference type="Pfam" id="PF22651">
    <property type="entry name" value="OBP47_like"/>
    <property type="match status" value="1"/>
</dbReference>
<feature type="region of interest" description="Disordered" evidence="4">
    <location>
        <begin position="77"/>
        <end position="100"/>
    </location>
</feature>
<dbReference type="InterPro" id="IPR052295">
    <property type="entry name" value="Odorant-binding_protein"/>
</dbReference>
<keyword evidence="3" id="KW-0964">Secreted</keyword>
<keyword evidence="5" id="KW-0812">Transmembrane</keyword>
<dbReference type="STRING" id="7375.A0A0L0C704"/>
<organism evidence="8 9">
    <name type="scientific">Lucilia cuprina</name>
    <name type="common">Green bottle fly</name>
    <name type="synonym">Australian sheep blowfly</name>
    <dbReference type="NCBI Taxonomy" id="7375"/>
    <lineage>
        <taxon>Eukaryota</taxon>
        <taxon>Metazoa</taxon>
        <taxon>Ecdysozoa</taxon>
        <taxon>Arthropoda</taxon>
        <taxon>Hexapoda</taxon>
        <taxon>Insecta</taxon>
        <taxon>Pterygota</taxon>
        <taxon>Neoptera</taxon>
        <taxon>Endopterygota</taxon>
        <taxon>Diptera</taxon>
        <taxon>Brachycera</taxon>
        <taxon>Muscomorpha</taxon>
        <taxon>Oestroidea</taxon>
        <taxon>Calliphoridae</taxon>
        <taxon>Luciliinae</taxon>
        <taxon>Lucilia</taxon>
    </lineage>
</organism>
<comment type="subcellular location">
    <subcellularLocation>
        <location evidence="1">Secreted</location>
    </subcellularLocation>
</comment>
<proteinExistence type="inferred from homology"/>
<comment type="similarity">
    <text evidence="2">Belongs to the PBP/GOBP family.</text>
</comment>
<dbReference type="AlphaFoldDB" id="A0A0L0C704"/>
<evidence type="ECO:0000256" key="3">
    <source>
        <dbReference type="ARBA" id="ARBA00022525"/>
    </source>
</evidence>
<dbReference type="InterPro" id="IPR054577">
    <property type="entry name" value="OBP47-like_dom"/>
</dbReference>
<feature type="chain" id="PRO_5005535999" description="OBP47-like domain-containing protein" evidence="6">
    <location>
        <begin position="33"/>
        <end position="603"/>
    </location>
</feature>
<evidence type="ECO:0000313" key="8">
    <source>
        <dbReference type="EMBL" id="KNC27214.1"/>
    </source>
</evidence>
<evidence type="ECO:0000256" key="5">
    <source>
        <dbReference type="SAM" id="Phobius"/>
    </source>
</evidence>
<dbReference type="Proteomes" id="UP000037069">
    <property type="component" value="Unassembled WGS sequence"/>
</dbReference>
<dbReference type="PANTHER" id="PTHR21066:SF15">
    <property type="entry name" value="GH25962P-RELATED"/>
    <property type="match status" value="1"/>
</dbReference>
<gene>
    <name evidence="8" type="ORF">FF38_02653</name>
</gene>
<protein>
    <recommendedName>
        <fullName evidence="7">OBP47-like domain-containing protein</fullName>
    </recommendedName>
</protein>
<evidence type="ECO:0000256" key="4">
    <source>
        <dbReference type="SAM" id="MobiDB-lite"/>
    </source>
</evidence>
<accession>A0A0L0C704</accession>
<feature type="domain" description="OBP47-like" evidence="7">
    <location>
        <begin position="112"/>
        <end position="229"/>
    </location>
</feature>
<reference evidence="8 9" key="1">
    <citation type="journal article" date="2015" name="Nat. Commun.">
        <title>Lucilia cuprina genome unlocks parasitic fly biology to underpin future interventions.</title>
        <authorList>
            <person name="Anstead C.A."/>
            <person name="Korhonen P.K."/>
            <person name="Young N.D."/>
            <person name="Hall R.S."/>
            <person name="Jex A.R."/>
            <person name="Murali S.C."/>
            <person name="Hughes D.S."/>
            <person name="Lee S.F."/>
            <person name="Perry T."/>
            <person name="Stroehlein A.J."/>
            <person name="Ansell B.R."/>
            <person name="Breugelmans B."/>
            <person name="Hofmann A."/>
            <person name="Qu J."/>
            <person name="Dugan S."/>
            <person name="Lee S.L."/>
            <person name="Chao H."/>
            <person name="Dinh H."/>
            <person name="Han Y."/>
            <person name="Doddapaneni H.V."/>
            <person name="Worley K.C."/>
            <person name="Muzny D.M."/>
            <person name="Ioannidis P."/>
            <person name="Waterhouse R.M."/>
            <person name="Zdobnov E.M."/>
            <person name="James P.J."/>
            <person name="Bagnall N.H."/>
            <person name="Kotze A.C."/>
            <person name="Gibbs R.A."/>
            <person name="Richards S."/>
            <person name="Batterham P."/>
            <person name="Gasser R.B."/>
        </authorList>
    </citation>
    <scope>NUCLEOTIDE SEQUENCE [LARGE SCALE GENOMIC DNA]</scope>
    <source>
        <strain evidence="8 9">LS</strain>
        <tissue evidence="8">Full body</tissue>
    </source>
</reference>